<feature type="region of interest" description="Disordered" evidence="1">
    <location>
        <begin position="105"/>
        <end position="420"/>
    </location>
</feature>
<feature type="compositionally biased region" description="Low complexity" evidence="1">
    <location>
        <begin position="309"/>
        <end position="326"/>
    </location>
</feature>
<feature type="compositionally biased region" description="Basic residues" evidence="1">
    <location>
        <begin position="147"/>
        <end position="157"/>
    </location>
</feature>
<protein>
    <submittedName>
        <fullName evidence="2">Uncharacterized protein</fullName>
    </submittedName>
</protein>
<feature type="compositionally biased region" description="Basic residues" evidence="1">
    <location>
        <begin position="210"/>
        <end position="220"/>
    </location>
</feature>
<sequence>DPHPAARARPAVRHVRRAVLRPRLRLRRHPGHGAHRRRPHGGRGGPLAGAVLARVVVVDAVHLDPQPGGHRAHARAGVHPPRHRRRLRHGHGGVGCLRVRPALVRRPLPRGPPARAGPPGARRPRAGGHRRPPRRVAVGGHVDGRPPRRAGGRVRRRPGQDVAVGPRHRRRPGRRVVRRAGVPLGPPPRPLRRAPRAVRHHRPGGVADRGRHRRGLRRAHPGADRRGGSSPRRRVPPVVDVLRVAEGGVAGGPAGHHATGRGSRGQGRLQPRPLRPRLRDRRLRRGGRGDRRPPRRGAARRGGPRPRVRGGPLRRLLGVRPLAGPGDRARHAARRAGRHAPGDGGGARRPPGLDARRPRHRPPGHDRVGGAAPPDGRGGRGGRARRRGTGSGCRCGRAGRRRDRRCARSRPARPGDRRPL</sequence>
<evidence type="ECO:0000313" key="2">
    <source>
        <dbReference type="EMBL" id="CAA9210029.1"/>
    </source>
</evidence>
<feature type="compositionally biased region" description="Low complexity" evidence="1">
    <location>
        <begin position="236"/>
        <end position="247"/>
    </location>
</feature>
<feature type="non-terminal residue" evidence="2">
    <location>
        <position position="1"/>
    </location>
</feature>
<feature type="compositionally biased region" description="Basic residues" evidence="1">
    <location>
        <begin position="293"/>
        <end position="308"/>
    </location>
</feature>
<feature type="compositionally biased region" description="Basic residues" evidence="1">
    <location>
        <begin position="397"/>
        <end position="411"/>
    </location>
</feature>
<feature type="compositionally biased region" description="Basic residues" evidence="1">
    <location>
        <begin position="122"/>
        <end position="134"/>
    </location>
</feature>
<reference evidence="2" key="1">
    <citation type="submission" date="2020-02" db="EMBL/GenBank/DDBJ databases">
        <authorList>
            <person name="Meier V. D."/>
        </authorList>
    </citation>
    <scope>NUCLEOTIDE SEQUENCE</scope>
    <source>
        <strain evidence="2">AVDCRST_MAG20</strain>
    </source>
</reference>
<feature type="compositionally biased region" description="Basic residues" evidence="1">
    <location>
        <begin position="70"/>
        <end position="91"/>
    </location>
</feature>
<proteinExistence type="predicted"/>
<name>A0A6J4GZ91_9ACTN</name>
<feature type="region of interest" description="Disordered" evidence="1">
    <location>
        <begin position="25"/>
        <end position="46"/>
    </location>
</feature>
<dbReference type="EMBL" id="CADCSY010000005">
    <property type="protein sequence ID" value="CAA9210029.1"/>
    <property type="molecule type" value="Genomic_DNA"/>
</dbReference>
<feature type="compositionally biased region" description="Low complexity" evidence="1">
    <location>
        <begin position="255"/>
        <end position="272"/>
    </location>
</feature>
<feature type="non-terminal residue" evidence="2">
    <location>
        <position position="420"/>
    </location>
</feature>
<gene>
    <name evidence="2" type="ORF">AVDCRST_MAG20-153</name>
</gene>
<feature type="compositionally biased region" description="Basic residues" evidence="1">
    <location>
        <begin position="190"/>
        <end position="203"/>
    </location>
</feature>
<feature type="compositionally biased region" description="Basic residues" evidence="1">
    <location>
        <begin position="274"/>
        <end position="286"/>
    </location>
</feature>
<organism evidence="2">
    <name type="scientific">uncultured Acidimicrobiales bacterium</name>
    <dbReference type="NCBI Taxonomy" id="310071"/>
    <lineage>
        <taxon>Bacteria</taxon>
        <taxon>Bacillati</taxon>
        <taxon>Actinomycetota</taxon>
        <taxon>Acidimicrobiia</taxon>
        <taxon>Acidimicrobiales</taxon>
        <taxon>environmental samples</taxon>
    </lineage>
</organism>
<dbReference type="AlphaFoldDB" id="A0A6J4GZ91"/>
<feature type="compositionally biased region" description="Basic residues" evidence="1">
    <location>
        <begin position="166"/>
        <end position="178"/>
    </location>
</feature>
<evidence type="ECO:0000256" key="1">
    <source>
        <dbReference type="SAM" id="MobiDB-lite"/>
    </source>
</evidence>
<accession>A0A6J4GZ91</accession>
<feature type="region of interest" description="Disordered" evidence="1">
    <location>
        <begin position="64"/>
        <end position="93"/>
    </location>
</feature>
<feature type="compositionally biased region" description="Basic residues" evidence="1">
    <location>
        <begin position="25"/>
        <end position="41"/>
    </location>
</feature>